<reference evidence="1" key="1">
    <citation type="journal article" date="2020" name="mSystems">
        <title>Genome- and Community-Level Interaction Insights into Carbon Utilization and Element Cycling Functions of Hydrothermarchaeota in Hydrothermal Sediment.</title>
        <authorList>
            <person name="Zhou Z."/>
            <person name="Liu Y."/>
            <person name="Xu W."/>
            <person name="Pan J."/>
            <person name="Luo Z.H."/>
            <person name="Li M."/>
        </authorList>
    </citation>
    <scope>NUCLEOTIDE SEQUENCE [LARGE SCALE GENOMIC DNA]</scope>
    <source>
        <strain evidence="1">SpSt-548</strain>
    </source>
</reference>
<sequence length="253" mass="27416">MSNTSSVSPYEATPAAPGFLATCGAAVVQWLSESTAADRAAVARLEEDRRAERLKGNPSCLIPCNQSSPLRLTSVGLHLHNPESLMQSAQKLGYQVVPLSFQGPLESQPVMLLQRPSGERLAIERNPAGKLVIHTACEPRTAQSLVRQHSMERALDHLRRKGGEVQTATLANGEIQIQAQERQTGQPGGTAKIKVQIHLDGRAWVDIEGVRGNRCEQIVGELASAMGAQVSSCQKKDAYYQLPGEPVKIRQQV</sequence>
<proteinExistence type="predicted"/>
<dbReference type="AlphaFoldDB" id="A0A7V4LD44"/>
<evidence type="ECO:0000313" key="1">
    <source>
        <dbReference type="EMBL" id="HGS05323.1"/>
    </source>
</evidence>
<gene>
    <name evidence="1" type="ORF">ENT08_06245</name>
</gene>
<name>A0A7V4LD44_9BACT</name>
<dbReference type="EMBL" id="DSXI01000368">
    <property type="protein sequence ID" value="HGS05323.1"/>
    <property type="molecule type" value="Genomic_DNA"/>
</dbReference>
<organism evidence="1">
    <name type="scientific">Desulfobacca acetoxidans</name>
    <dbReference type="NCBI Taxonomy" id="60893"/>
    <lineage>
        <taxon>Bacteria</taxon>
        <taxon>Pseudomonadati</taxon>
        <taxon>Thermodesulfobacteriota</taxon>
        <taxon>Desulfobaccia</taxon>
        <taxon>Desulfobaccales</taxon>
        <taxon>Desulfobaccaceae</taxon>
        <taxon>Desulfobacca</taxon>
    </lineage>
</organism>
<protein>
    <submittedName>
        <fullName evidence="1">DUF2997 domain-containing protein</fullName>
    </submittedName>
</protein>
<accession>A0A7V4LD44</accession>
<comment type="caution">
    <text evidence="1">The sequence shown here is derived from an EMBL/GenBank/DDBJ whole genome shotgun (WGS) entry which is preliminary data.</text>
</comment>